<evidence type="ECO:0000256" key="5">
    <source>
        <dbReference type="ARBA" id="ARBA00023136"/>
    </source>
</evidence>
<name>A0ABV1A7N1_9TELE</name>
<keyword evidence="3" id="KW-0812">Transmembrane</keyword>
<keyword evidence="4" id="KW-1133">Transmembrane helix</keyword>
<protein>
    <submittedName>
        <fullName evidence="11">Uncharacterized protein</fullName>
    </submittedName>
</protein>
<evidence type="ECO:0000259" key="9">
    <source>
        <dbReference type="PROSITE" id="PS50026"/>
    </source>
</evidence>
<feature type="domain" description="EGF-like" evidence="9">
    <location>
        <begin position="45"/>
        <end position="87"/>
    </location>
</feature>
<comment type="caution">
    <text evidence="11">The sequence shown here is derived from an EMBL/GenBank/DDBJ whole genome shotgun (WGS) entry which is preliminary data.</text>
</comment>
<accession>A0ABV1A7N1</accession>
<evidence type="ECO:0000256" key="8">
    <source>
        <dbReference type="PROSITE-ProRule" id="PRU00076"/>
    </source>
</evidence>
<keyword evidence="5" id="KW-0472">Membrane</keyword>
<dbReference type="Gene3D" id="2.30.180.10">
    <property type="entry name" value="FAS1 domain"/>
    <property type="match status" value="2"/>
</dbReference>
<gene>
    <name evidence="11" type="ORF">AMECASPLE_002025</name>
</gene>
<keyword evidence="2 8" id="KW-0245">EGF-like domain</keyword>
<dbReference type="Proteomes" id="UP001469553">
    <property type="component" value="Unassembled WGS sequence"/>
</dbReference>
<evidence type="ECO:0000313" key="12">
    <source>
        <dbReference type="Proteomes" id="UP001469553"/>
    </source>
</evidence>
<dbReference type="InterPro" id="IPR000782">
    <property type="entry name" value="FAS1_domain"/>
</dbReference>
<feature type="domain" description="EGF-like" evidence="9">
    <location>
        <begin position="88"/>
        <end position="130"/>
    </location>
</feature>
<dbReference type="Gene3D" id="2.10.25.10">
    <property type="entry name" value="Laminin"/>
    <property type="match status" value="3"/>
</dbReference>
<reference evidence="11 12" key="1">
    <citation type="submission" date="2021-06" db="EMBL/GenBank/DDBJ databases">
        <authorList>
            <person name="Palmer J.M."/>
        </authorList>
    </citation>
    <scope>NUCLEOTIDE SEQUENCE [LARGE SCALE GENOMIC DNA]</scope>
    <source>
        <strain evidence="11 12">AS_MEX2019</strain>
        <tissue evidence="11">Muscle</tissue>
    </source>
</reference>
<dbReference type="InterPro" id="IPR000742">
    <property type="entry name" value="EGF"/>
</dbReference>
<dbReference type="PROSITE" id="PS50026">
    <property type="entry name" value="EGF_3"/>
    <property type="match status" value="2"/>
</dbReference>
<keyword evidence="6" id="KW-1015">Disulfide bond</keyword>
<feature type="domain" description="FAS1" evidence="10">
    <location>
        <begin position="171"/>
        <end position="299"/>
    </location>
</feature>
<keyword evidence="7" id="KW-0325">Glycoprotein</keyword>
<proteinExistence type="predicted"/>
<dbReference type="PANTHER" id="PTHR24038:SF0">
    <property type="entry name" value="STABILIN-2"/>
    <property type="match status" value="1"/>
</dbReference>
<evidence type="ECO:0000256" key="3">
    <source>
        <dbReference type="ARBA" id="ARBA00022692"/>
    </source>
</evidence>
<evidence type="ECO:0000256" key="4">
    <source>
        <dbReference type="ARBA" id="ARBA00022989"/>
    </source>
</evidence>
<dbReference type="Pfam" id="PF02469">
    <property type="entry name" value="Fasciclin"/>
    <property type="match status" value="2"/>
</dbReference>
<dbReference type="PANTHER" id="PTHR24038">
    <property type="entry name" value="STABILIN"/>
    <property type="match status" value="1"/>
</dbReference>
<dbReference type="InterPro" id="IPR024731">
    <property type="entry name" value="NELL2-like_EGF"/>
</dbReference>
<evidence type="ECO:0000259" key="10">
    <source>
        <dbReference type="PROSITE" id="PS50213"/>
    </source>
</evidence>
<comment type="caution">
    <text evidence="8">Lacks conserved residue(s) required for the propagation of feature annotation.</text>
</comment>
<evidence type="ECO:0000256" key="7">
    <source>
        <dbReference type="ARBA" id="ARBA00023180"/>
    </source>
</evidence>
<comment type="subcellular location">
    <subcellularLocation>
        <location evidence="1">Membrane</location>
        <topology evidence="1">Single-pass membrane protein</topology>
    </subcellularLocation>
</comment>
<evidence type="ECO:0000256" key="2">
    <source>
        <dbReference type="ARBA" id="ARBA00022536"/>
    </source>
</evidence>
<dbReference type="PROSITE" id="PS50213">
    <property type="entry name" value="FAS1"/>
    <property type="match status" value="2"/>
</dbReference>
<sequence length="369" mass="39599">MTILFYFKFMTTDAGNEDLVTLDVLPCIRCVCKPGFQGDGITCVESDPCAPPLRGGCSVNAKCIKTGPGTHTCQCLTGWTEDGDECRPINNCDGPDRGGCHTNASCIYVGPGQSDCACKTGYKGNGHVCEAVNQCVTAIGGCHFRASCLLLSSQWTCFCDDGYVGNGHLCYGTIEQELMVLQTASDFFTWTTDSGLSRSLSDQNLTLLVPTSTAIAQMSSEDRSFWTMKGNVPSLIRNHIIPGIFSLSTLRNTSSVTSLLLATLPVSTSQEITSVGGATIITSDGAATNGLIHVINKVLVPDRKLSEGLLAVLALRPEFSIFRSYLIDYNLTQEIEQADEFTMFAPTDAAITEYLQQMAAPDLVGNIPM</sequence>
<dbReference type="PROSITE" id="PS01186">
    <property type="entry name" value="EGF_2"/>
    <property type="match status" value="3"/>
</dbReference>
<dbReference type="InterPro" id="IPR036378">
    <property type="entry name" value="FAS1_dom_sf"/>
</dbReference>
<dbReference type="EMBL" id="JAHRIP010084710">
    <property type="protein sequence ID" value="MEQ2313443.1"/>
    <property type="molecule type" value="Genomic_DNA"/>
</dbReference>
<keyword evidence="12" id="KW-1185">Reference proteome</keyword>
<evidence type="ECO:0000313" key="11">
    <source>
        <dbReference type="EMBL" id="MEQ2313443.1"/>
    </source>
</evidence>
<dbReference type="Pfam" id="PF12947">
    <property type="entry name" value="EGF_3"/>
    <property type="match status" value="1"/>
</dbReference>
<evidence type="ECO:0000256" key="1">
    <source>
        <dbReference type="ARBA" id="ARBA00004167"/>
    </source>
</evidence>
<dbReference type="SMART" id="SM00181">
    <property type="entry name" value="EGF"/>
    <property type="match status" value="4"/>
</dbReference>
<evidence type="ECO:0000256" key="6">
    <source>
        <dbReference type="ARBA" id="ARBA00023157"/>
    </source>
</evidence>
<organism evidence="11 12">
    <name type="scientific">Ameca splendens</name>
    <dbReference type="NCBI Taxonomy" id="208324"/>
    <lineage>
        <taxon>Eukaryota</taxon>
        <taxon>Metazoa</taxon>
        <taxon>Chordata</taxon>
        <taxon>Craniata</taxon>
        <taxon>Vertebrata</taxon>
        <taxon>Euteleostomi</taxon>
        <taxon>Actinopterygii</taxon>
        <taxon>Neopterygii</taxon>
        <taxon>Teleostei</taxon>
        <taxon>Neoteleostei</taxon>
        <taxon>Acanthomorphata</taxon>
        <taxon>Ovalentaria</taxon>
        <taxon>Atherinomorphae</taxon>
        <taxon>Cyprinodontiformes</taxon>
        <taxon>Goodeidae</taxon>
        <taxon>Ameca</taxon>
    </lineage>
</organism>
<dbReference type="SUPFAM" id="SSF57196">
    <property type="entry name" value="EGF/Laminin"/>
    <property type="match status" value="1"/>
</dbReference>
<feature type="domain" description="FAS1" evidence="10">
    <location>
        <begin position="306"/>
        <end position="369"/>
    </location>
</feature>
<dbReference type="SUPFAM" id="SSF82153">
    <property type="entry name" value="FAS1 domain"/>
    <property type="match status" value="2"/>
</dbReference>
<dbReference type="SMART" id="SM00554">
    <property type="entry name" value="FAS1"/>
    <property type="match status" value="1"/>
</dbReference>